<protein>
    <submittedName>
        <fullName evidence="1">Uncharacterized protein</fullName>
    </submittedName>
</protein>
<evidence type="ECO:0000313" key="2">
    <source>
        <dbReference type="Proteomes" id="UP001501588"/>
    </source>
</evidence>
<sequence>MSAVTIVIDRDRKRLADPLARLGSEHEGERSAAALMADCHLRQVLRWTWAQLMERATRPAPVALPLPLPPRPAGDPVAQLRYALARWRFLSSWERRFASDLEVQIYPFAGGRREEPAEVAQRVAHRCGATAEDAA</sequence>
<comment type="caution">
    <text evidence="1">The sequence shown here is derived from an EMBL/GenBank/DDBJ whole genome shotgun (WGS) entry which is preliminary data.</text>
</comment>
<gene>
    <name evidence="1" type="ORF">GCM10009416_50090</name>
</gene>
<dbReference type="Proteomes" id="UP001501588">
    <property type="component" value="Unassembled WGS sequence"/>
</dbReference>
<proteinExistence type="predicted"/>
<dbReference type="RefSeq" id="WP_343898201.1">
    <property type="nucleotide sequence ID" value="NZ_BAAAFZ010000116.1"/>
</dbReference>
<reference evidence="1 2" key="1">
    <citation type="journal article" date="2019" name="Int. J. Syst. Evol. Microbiol.">
        <title>The Global Catalogue of Microorganisms (GCM) 10K type strain sequencing project: providing services to taxonomists for standard genome sequencing and annotation.</title>
        <authorList>
            <consortium name="The Broad Institute Genomics Platform"/>
            <consortium name="The Broad Institute Genome Sequencing Center for Infectious Disease"/>
            <person name="Wu L."/>
            <person name="Ma J."/>
        </authorList>
    </citation>
    <scope>NUCLEOTIDE SEQUENCE [LARGE SCALE GENOMIC DNA]</scope>
    <source>
        <strain evidence="1 2">JCM 9933</strain>
    </source>
</reference>
<name>A0ABN1G9U7_9PROT</name>
<evidence type="ECO:0000313" key="1">
    <source>
        <dbReference type="EMBL" id="GAA0607047.1"/>
    </source>
</evidence>
<keyword evidence="2" id="KW-1185">Reference proteome</keyword>
<organism evidence="1 2">
    <name type="scientific">Craurococcus roseus</name>
    <dbReference type="NCBI Taxonomy" id="77585"/>
    <lineage>
        <taxon>Bacteria</taxon>
        <taxon>Pseudomonadati</taxon>
        <taxon>Pseudomonadota</taxon>
        <taxon>Alphaproteobacteria</taxon>
        <taxon>Acetobacterales</taxon>
        <taxon>Acetobacteraceae</taxon>
        <taxon>Craurococcus</taxon>
    </lineage>
</organism>
<accession>A0ABN1G9U7</accession>
<dbReference type="EMBL" id="BAAAFZ010000116">
    <property type="protein sequence ID" value="GAA0607047.1"/>
    <property type="molecule type" value="Genomic_DNA"/>
</dbReference>